<dbReference type="Gene3D" id="3.40.50.300">
    <property type="entry name" value="P-loop containing nucleotide triphosphate hydrolases"/>
    <property type="match status" value="2"/>
</dbReference>
<dbReference type="GO" id="GO:0007188">
    <property type="term" value="P:adenylate cyclase-modulating G protein-coupled receptor signaling pathway"/>
    <property type="evidence" value="ECO:0007669"/>
    <property type="project" value="TreeGrafter"/>
</dbReference>
<dbReference type="InterPro" id="IPR027417">
    <property type="entry name" value="P-loop_NTPase"/>
</dbReference>
<dbReference type="SMART" id="SM00275">
    <property type="entry name" value="G_alpha"/>
    <property type="match status" value="1"/>
</dbReference>
<keyword evidence="10" id="KW-1185">Reference proteome</keyword>
<evidence type="ECO:0000256" key="3">
    <source>
        <dbReference type="ARBA" id="ARBA00023134"/>
    </source>
</evidence>
<evidence type="ECO:0000256" key="5">
    <source>
        <dbReference type="PIRSR" id="PIRSR601019-1"/>
    </source>
</evidence>
<keyword evidence="6" id="KW-0460">Magnesium</keyword>
<feature type="binding site" evidence="5">
    <location>
        <begin position="282"/>
        <end position="288"/>
    </location>
    <ligand>
        <name>GTP</name>
        <dbReference type="ChEBI" id="CHEBI:37565"/>
    </ligand>
</feature>
<sequence>MPVKSRRVQGSTSDPLSLFTTPSESETPEERELRLQQEEEAQQISSAIDEELNRQRKAPKPVKILLLGQSESGKSTTLKNFQLMHTPKTFGRERASWKAVIYLNIVRAFHLIMDTMDRIQRNDYWLEEGEVLKDLPRLTADHLKIKRRLSPLLHVEQSLSNQFCSLKEVAVNSTTQWKESFGRLVKGIQFDSSPGYQDKNDPDDPSHLLHACCEDMIWLWNDSIVREMLYRLKLNMEDHARYFLDSLERITAPQYLPTDGMSSPSMSPSWHLCLTLGPDDILRARLKTLGVSEHQFRVDTGAGIAKDWRIYDVGGHRSQRYALSFKAAGSDVYVPFLFIFIIAAWVPFFDDMDVIIFLAPISAFDQMLEEDPKLNRLMDSFQLWSALVSNELLSHTNIILFLNKFDIFQAKIEAGIPLVNYVTSYRDRPNTVESTSEYLQRKFAALMKSNSKLPRVFYSHFTTVTQILKDTKSTKYVLSNCTYPLRL</sequence>
<dbReference type="EMBL" id="JAACJO010000013">
    <property type="protein sequence ID" value="KAF5351270.1"/>
    <property type="molecule type" value="Genomic_DNA"/>
</dbReference>
<dbReference type="InterPro" id="IPR001019">
    <property type="entry name" value="Gprotein_alpha_su"/>
</dbReference>
<comment type="caution">
    <text evidence="9">The sequence shown here is derived from an EMBL/GenBank/DDBJ whole genome shotgun (WGS) entry which is preliminary data.</text>
</comment>
<evidence type="ECO:0000256" key="7">
    <source>
        <dbReference type="SAM" id="MobiDB-lite"/>
    </source>
</evidence>
<dbReference type="GO" id="GO:0001664">
    <property type="term" value="F:G protein-coupled receptor binding"/>
    <property type="evidence" value="ECO:0007669"/>
    <property type="project" value="TreeGrafter"/>
</dbReference>
<feature type="compositionally biased region" description="Basic and acidic residues" evidence="7">
    <location>
        <begin position="28"/>
        <end position="37"/>
    </location>
</feature>
<organism evidence="9 10">
    <name type="scientific">Leucocoprinus leucothites</name>
    <dbReference type="NCBI Taxonomy" id="201217"/>
    <lineage>
        <taxon>Eukaryota</taxon>
        <taxon>Fungi</taxon>
        <taxon>Dikarya</taxon>
        <taxon>Basidiomycota</taxon>
        <taxon>Agaricomycotina</taxon>
        <taxon>Agaricomycetes</taxon>
        <taxon>Agaricomycetidae</taxon>
        <taxon>Agaricales</taxon>
        <taxon>Agaricineae</taxon>
        <taxon>Agaricaceae</taxon>
        <taxon>Leucocoprinus</taxon>
    </lineage>
</organism>
<evidence type="ECO:0000256" key="4">
    <source>
        <dbReference type="ARBA" id="ARBA00023224"/>
    </source>
</evidence>
<evidence type="ECO:0000256" key="6">
    <source>
        <dbReference type="PIRSR" id="PIRSR601019-2"/>
    </source>
</evidence>
<accession>A0A8H5D0I3</accession>
<keyword evidence="4" id="KW-0807">Transducer</keyword>
<feature type="binding site" evidence="6">
    <location>
        <position position="288"/>
    </location>
    <ligand>
        <name>Mg(2+)</name>
        <dbReference type="ChEBI" id="CHEBI:18420"/>
    </ligand>
</feature>
<feature type="binding site" evidence="5">
    <location>
        <begin position="403"/>
        <end position="406"/>
    </location>
    <ligand>
        <name>GTP</name>
        <dbReference type="ChEBI" id="CHEBI:37565"/>
    </ligand>
</feature>
<evidence type="ECO:0000313" key="10">
    <source>
        <dbReference type="Proteomes" id="UP000559027"/>
    </source>
</evidence>
<dbReference type="SUPFAM" id="SSF52540">
    <property type="entry name" value="P-loop containing nucleoside triphosphate hydrolases"/>
    <property type="match status" value="1"/>
</dbReference>
<dbReference type="AlphaFoldDB" id="A0A8H5D0I3"/>
<feature type="compositionally biased region" description="Polar residues" evidence="7">
    <location>
        <begin position="8"/>
        <end position="20"/>
    </location>
</feature>
<keyword evidence="8" id="KW-0472">Membrane</keyword>
<keyword evidence="1 6" id="KW-0479">Metal-binding</keyword>
<keyword evidence="8" id="KW-0812">Transmembrane</keyword>
<dbReference type="OrthoDB" id="5817230at2759"/>
<dbReference type="SUPFAM" id="SSF47895">
    <property type="entry name" value="Transducin (alpha subunit), insertion domain"/>
    <property type="match status" value="1"/>
</dbReference>
<dbReference type="FunFam" id="3.40.50.300:FF:000692">
    <property type="entry name" value="Guanine nucleotide-binding protein subunit alpha"/>
    <property type="match status" value="1"/>
</dbReference>
<keyword evidence="3 5" id="KW-0342">GTP-binding</keyword>
<dbReference type="Proteomes" id="UP000559027">
    <property type="component" value="Unassembled WGS sequence"/>
</dbReference>
<dbReference type="GO" id="GO:0003924">
    <property type="term" value="F:GTPase activity"/>
    <property type="evidence" value="ECO:0007669"/>
    <property type="project" value="InterPro"/>
</dbReference>
<protein>
    <submittedName>
        <fullName evidence="9">Uncharacterized protein</fullName>
    </submittedName>
</protein>
<dbReference type="Gene3D" id="1.10.400.10">
    <property type="entry name" value="GI Alpha 1, domain 2-like"/>
    <property type="match status" value="1"/>
</dbReference>
<feature type="region of interest" description="Disordered" evidence="7">
    <location>
        <begin position="1"/>
        <end position="43"/>
    </location>
</feature>
<dbReference type="PANTHER" id="PTHR10218:SF360">
    <property type="entry name" value="GUANINE NUCLEOTIDE-BINDING PROTEIN SUBUNIT ALPHA HOMOLOG"/>
    <property type="match status" value="1"/>
</dbReference>
<dbReference type="GO" id="GO:0031683">
    <property type="term" value="F:G-protein beta/gamma-subunit complex binding"/>
    <property type="evidence" value="ECO:0007669"/>
    <property type="project" value="InterPro"/>
</dbReference>
<name>A0A8H5D0I3_9AGAR</name>
<dbReference type="Pfam" id="PF00503">
    <property type="entry name" value="G-alpha"/>
    <property type="match status" value="1"/>
</dbReference>
<feature type="transmembrane region" description="Helical" evidence="8">
    <location>
        <begin position="327"/>
        <end position="348"/>
    </location>
</feature>
<feature type="binding site" evidence="6">
    <location>
        <position position="75"/>
    </location>
    <ligand>
        <name>Mg(2+)</name>
        <dbReference type="ChEBI" id="CHEBI:18420"/>
    </ligand>
</feature>
<dbReference type="GO" id="GO:0005834">
    <property type="term" value="C:heterotrimeric G-protein complex"/>
    <property type="evidence" value="ECO:0007669"/>
    <property type="project" value="TreeGrafter"/>
</dbReference>
<dbReference type="GO" id="GO:0046872">
    <property type="term" value="F:metal ion binding"/>
    <property type="evidence" value="ECO:0007669"/>
    <property type="project" value="UniProtKB-KW"/>
</dbReference>
<keyword evidence="2 5" id="KW-0547">Nucleotide-binding</keyword>
<evidence type="ECO:0000256" key="1">
    <source>
        <dbReference type="ARBA" id="ARBA00022723"/>
    </source>
</evidence>
<evidence type="ECO:0000313" key="9">
    <source>
        <dbReference type="EMBL" id="KAF5351270.1"/>
    </source>
</evidence>
<dbReference type="GO" id="GO:0005525">
    <property type="term" value="F:GTP binding"/>
    <property type="evidence" value="ECO:0007669"/>
    <property type="project" value="UniProtKB-KW"/>
</dbReference>
<dbReference type="GO" id="GO:0005737">
    <property type="term" value="C:cytoplasm"/>
    <property type="evidence" value="ECO:0007669"/>
    <property type="project" value="TreeGrafter"/>
</dbReference>
<dbReference type="PRINTS" id="PR00318">
    <property type="entry name" value="GPROTEINA"/>
</dbReference>
<dbReference type="PROSITE" id="PS51882">
    <property type="entry name" value="G_ALPHA"/>
    <property type="match status" value="1"/>
</dbReference>
<keyword evidence="8" id="KW-1133">Transmembrane helix</keyword>
<evidence type="ECO:0000256" key="2">
    <source>
        <dbReference type="ARBA" id="ARBA00022741"/>
    </source>
</evidence>
<proteinExistence type="predicted"/>
<feature type="binding site" evidence="5">
    <location>
        <begin position="71"/>
        <end position="76"/>
    </location>
    <ligand>
        <name>GTP</name>
        <dbReference type="ChEBI" id="CHEBI:37565"/>
    </ligand>
</feature>
<reference evidence="9 10" key="1">
    <citation type="journal article" date="2020" name="ISME J.">
        <title>Uncovering the hidden diversity of litter-decomposition mechanisms in mushroom-forming fungi.</title>
        <authorList>
            <person name="Floudas D."/>
            <person name="Bentzer J."/>
            <person name="Ahren D."/>
            <person name="Johansson T."/>
            <person name="Persson P."/>
            <person name="Tunlid A."/>
        </authorList>
    </citation>
    <scope>NUCLEOTIDE SEQUENCE [LARGE SCALE GENOMIC DNA]</scope>
    <source>
        <strain evidence="9 10">CBS 146.42</strain>
    </source>
</reference>
<gene>
    <name evidence="9" type="ORF">D9756_008226</name>
</gene>
<dbReference type="InterPro" id="IPR011025">
    <property type="entry name" value="GproteinA_insert"/>
</dbReference>
<dbReference type="PANTHER" id="PTHR10218">
    <property type="entry name" value="GTP-BINDING PROTEIN ALPHA SUBUNIT"/>
    <property type="match status" value="1"/>
</dbReference>
<evidence type="ECO:0000256" key="8">
    <source>
        <dbReference type="SAM" id="Phobius"/>
    </source>
</evidence>